<feature type="domain" description="HTH deoR-type" evidence="3">
    <location>
        <begin position="4"/>
        <end position="60"/>
    </location>
</feature>
<dbReference type="EMBL" id="JAPQES010000001">
    <property type="protein sequence ID" value="MCY6369514.1"/>
    <property type="molecule type" value="Genomic_DNA"/>
</dbReference>
<dbReference type="SUPFAM" id="SSF46785">
    <property type="entry name" value="Winged helix' DNA-binding domain"/>
    <property type="match status" value="1"/>
</dbReference>
<dbReference type="SMART" id="SM00420">
    <property type="entry name" value="HTH_DEOR"/>
    <property type="match status" value="1"/>
</dbReference>
<evidence type="ECO:0000259" key="3">
    <source>
        <dbReference type="PROSITE" id="PS51000"/>
    </source>
</evidence>
<dbReference type="Pfam" id="PF25583">
    <property type="entry name" value="WCX"/>
    <property type="match status" value="1"/>
</dbReference>
<evidence type="ECO:0000313" key="5">
    <source>
        <dbReference type="Proteomes" id="UP001079657"/>
    </source>
</evidence>
<reference evidence="4" key="1">
    <citation type="submission" date="2022-12" db="EMBL/GenBank/DDBJ databases">
        <authorList>
            <person name="Wang J."/>
        </authorList>
    </citation>
    <scope>NUCLEOTIDE SEQUENCE</scope>
    <source>
        <strain evidence="4">HY-42-06</strain>
    </source>
</reference>
<gene>
    <name evidence="4" type="ORF">OXH55_02485</name>
</gene>
<dbReference type="PANTHER" id="PTHR34580:SF1">
    <property type="entry name" value="PROTEIN PAFC"/>
    <property type="match status" value="1"/>
</dbReference>
<dbReference type="PROSITE" id="PS51000">
    <property type="entry name" value="HTH_DEOR_2"/>
    <property type="match status" value="1"/>
</dbReference>
<dbReference type="InterPro" id="IPR051534">
    <property type="entry name" value="CBASS_pafABC_assoc_protein"/>
</dbReference>
<protein>
    <submittedName>
        <fullName evidence="4">HTH domain-containing protein</fullName>
    </submittedName>
</protein>
<evidence type="ECO:0000313" key="4">
    <source>
        <dbReference type="EMBL" id="MCY6369514.1"/>
    </source>
</evidence>
<name>A0ABT4CKD7_9CLOT</name>
<dbReference type="PANTHER" id="PTHR34580">
    <property type="match status" value="1"/>
</dbReference>
<proteinExistence type="predicted"/>
<dbReference type="Pfam" id="PF08279">
    <property type="entry name" value="HTH_11"/>
    <property type="match status" value="1"/>
</dbReference>
<dbReference type="InterPro" id="IPR036390">
    <property type="entry name" value="WH_DNA-bd_sf"/>
</dbReference>
<keyword evidence="5" id="KW-1185">Reference proteome</keyword>
<dbReference type="InterPro" id="IPR057727">
    <property type="entry name" value="WCX_dom"/>
</dbReference>
<comment type="caution">
    <text evidence="4">The sequence shown here is derived from an EMBL/GenBank/DDBJ whole genome shotgun (WGS) entry which is preliminary data.</text>
</comment>
<dbReference type="InterPro" id="IPR001034">
    <property type="entry name" value="DeoR_HTH"/>
</dbReference>
<evidence type="ECO:0000256" key="1">
    <source>
        <dbReference type="ARBA" id="ARBA00023015"/>
    </source>
</evidence>
<keyword evidence="1" id="KW-0805">Transcription regulation</keyword>
<sequence length="396" mass="46858">MSKVEYRLEQIAKRFKDGKKVSINDLTEAFNVTSRTVKSDIAKLRKRGMDIEFKDGGYIYKNDKQFNSIKKITKKDIRNGAILQVIGGYVGMLERRQIVEKVLQSMSDEDKVSYKTIERAIKELENNGIVYVDKNKKYNIAVDTEIIYEISKKEAHKFFHYQRVYGKDFPFNKSLESISSKIKYYVYNSREEKKNLLENKLINIGRNFHREDKYMKVFSKIEKFNYSKNRLKIEFETNKCVKKITEVDVVTFLYVWDKDKFYVVGKSGEYIILINVEKVLAVESLDIENIFFMNKNILKKVDSMVSAALDGPYKVKVRFQNIYNIKDKLNRLQKNRKNSVITDCGDFIIYEDEIYGLYDFANYLRRFGKSAEVIEPVELRNLMKETYEKIIQAYEE</sequence>
<keyword evidence="2" id="KW-0804">Transcription</keyword>
<organism evidence="4 5">
    <name type="scientific">Clostridium ganghwense</name>
    <dbReference type="NCBI Taxonomy" id="312089"/>
    <lineage>
        <taxon>Bacteria</taxon>
        <taxon>Bacillati</taxon>
        <taxon>Bacillota</taxon>
        <taxon>Clostridia</taxon>
        <taxon>Eubacteriales</taxon>
        <taxon>Clostridiaceae</taxon>
        <taxon>Clostridium</taxon>
    </lineage>
</organism>
<dbReference type="Gene3D" id="1.10.10.10">
    <property type="entry name" value="Winged helix-like DNA-binding domain superfamily/Winged helix DNA-binding domain"/>
    <property type="match status" value="1"/>
</dbReference>
<dbReference type="InterPro" id="IPR036388">
    <property type="entry name" value="WH-like_DNA-bd_sf"/>
</dbReference>
<evidence type="ECO:0000256" key="2">
    <source>
        <dbReference type="ARBA" id="ARBA00023163"/>
    </source>
</evidence>
<dbReference type="Proteomes" id="UP001079657">
    <property type="component" value="Unassembled WGS sequence"/>
</dbReference>
<accession>A0ABT4CKD7</accession>
<dbReference type="InterPro" id="IPR013196">
    <property type="entry name" value="HTH_11"/>
</dbReference>